<dbReference type="InterPro" id="IPR039462">
    <property type="entry name" value="Nup159/Nup146_N"/>
</dbReference>
<feature type="coiled-coil region" evidence="4">
    <location>
        <begin position="1271"/>
        <end position="1298"/>
    </location>
</feature>
<keyword evidence="8" id="KW-1185">Reference proteome</keyword>
<feature type="compositionally biased region" description="Low complexity" evidence="5">
    <location>
        <begin position="685"/>
        <end position="699"/>
    </location>
</feature>
<dbReference type="Proteomes" id="UP000236621">
    <property type="component" value="Unassembled WGS sequence"/>
</dbReference>
<dbReference type="PANTHER" id="PTHR23193:SF23">
    <property type="entry name" value="NUCLEAR PORE COMPLEX PROTEIN NUP153"/>
    <property type="match status" value="1"/>
</dbReference>
<feature type="compositionally biased region" description="Low complexity" evidence="5">
    <location>
        <begin position="842"/>
        <end position="859"/>
    </location>
</feature>
<dbReference type="Pfam" id="PF16755">
    <property type="entry name" value="Beta-prop_NUP159_NUP214"/>
    <property type="match status" value="1"/>
</dbReference>
<dbReference type="SUPFAM" id="SSF117289">
    <property type="entry name" value="Nucleoporin domain"/>
    <property type="match status" value="1"/>
</dbReference>
<feature type="compositionally biased region" description="Pro residues" evidence="5">
    <location>
        <begin position="890"/>
        <end position="901"/>
    </location>
</feature>
<protein>
    <submittedName>
        <fullName evidence="7">Nucleoporin</fullName>
    </submittedName>
</protein>
<feature type="compositionally biased region" description="Polar residues" evidence="5">
    <location>
        <begin position="963"/>
        <end position="981"/>
    </location>
</feature>
<feature type="compositionally biased region" description="Polar residues" evidence="5">
    <location>
        <begin position="627"/>
        <end position="643"/>
    </location>
</feature>
<dbReference type="InterPro" id="IPR015943">
    <property type="entry name" value="WD40/YVTN_repeat-like_dom_sf"/>
</dbReference>
<feature type="region of interest" description="Disordered" evidence="5">
    <location>
        <begin position="541"/>
        <end position="565"/>
    </location>
</feature>
<comment type="subcellular location">
    <subcellularLocation>
        <location evidence="1">Nucleus</location>
    </subcellularLocation>
</comment>
<comment type="caution">
    <text evidence="7">The sequence shown here is derived from an EMBL/GenBank/DDBJ whole genome shotgun (WGS) entry which is preliminary data.</text>
</comment>
<name>A0A2K3QGA8_9HYPO</name>
<feature type="compositionally biased region" description="Basic and acidic residues" evidence="5">
    <location>
        <begin position="1408"/>
        <end position="1418"/>
    </location>
</feature>
<feature type="coiled-coil region" evidence="4">
    <location>
        <begin position="1215"/>
        <end position="1245"/>
    </location>
</feature>
<evidence type="ECO:0000259" key="6">
    <source>
        <dbReference type="Pfam" id="PF16755"/>
    </source>
</evidence>
<organism evidence="7 8">
    <name type="scientific">Tolypocladium capitatum</name>
    <dbReference type="NCBI Taxonomy" id="45235"/>
    <lineage>
        <taxon>Eukaryota</taxon>
        <taxon>Fungi</taxon>
        <taxon>Dikarya</taxon>
        <taxon>Ascomycota</taxon>
        <taxon>Pezizomycotina</taxon>
        <taxon>Sordariomycetes</taxon>
        <taxon>Hypocreomycetidae</taxon>
        <taxon>Hypocreales</taxon>
        <taxon>Ophiocordycipitaceae</taxon>
        <taxon>Tolypocladium</taxon>
    </lineage>
</organism>
<evidence type="ECO:0000313" key="7">
    <source>
        <dbReference type="EMBL" id="PNY26587.1"/>
    </source>
</evidence>
<feature type="compositionally biased region" description="Basic and acidic residues" evidence="5">
    <location>
        <begin position="802"/>
        <end position="815"/>
    </location>
</feature>
<dbReference type="PANTHER" id="PTHR23193">
    <property type="entry name" value="NUCLEAR PORE COMPLEX PROTEIN NUP"/>
    <property type="match status" value="1"/>
</dbReference>
<feature type="region of interest" description="Disordered" evidence="5">
    <location>
        <begin position="613"/>
        <end position="1064"/>
    </location>
</feature>
<feature type="region of interest" description="Disordered" evidence="5">
    <location>
        <begin position="458"/>
        <end position="484"/>
    </location>
</feature>
<keyword evidence="3" id="KW-0539">Nucleus</keyword>
<feature type="region of interest" description="Disordered" evidence="5">
    <location>
        <begin position="1352"/>
        <end position="1379"/>
    </location>
</feature>
<feature type="compositionally biased region" description="Low complexity" evidence="5">
    <location>
        <begin position="747"/>
        <end position="756"/>
    </location>
</feature>
<evidence type="ECO:0000256" key="1">
    <source>
        <dbReference type="ARBA" id="ARBA00004123"/>
    </source>
</evidence>
<feature type="compositionally biased region" description="Polar residues" evidence="5">
    <location>
        <begin position="724"/>
        <end position="746"/>
    </location>
</feature>
<dbReference type="Gene3D" id="2.130.10.10">
    <property type="entry name" value="YVTN repeat-like/Quinoprotein amine dehydrogenase"/>
    <property type="match status" value="1"/>
</dbReference>
<evidence type="ECO:0000313" key="8">
    <source>
        <dbReference type="Proteomes" id="UP000236621"/>
    </source>
</evidence>
<sequence length="1447" mass="151201">MAFGFGNSGNAMGGGAAGGANSGPDLETIQTEASLALGFLSVAGDAKVRLTSAWPSLPAPTSSLLSIAPQTGLVSAAGPDQLIVCRTESVRKAFESPKDGESDIRPFESQLKFPMPMRVAQLAFTADENYLILSAEIGGGLAVYEIQTILQGSLNSIFELSTNGEALRSLIPNPTPEKAELCAIVTEGGNLHMANIKERRCSGVLKSQVSCVNWSTKGKQLCAGLADGTIHQMTPEGEAKGEIPKPPSLGNCHVSSLTWLENNLFLAIHTATNESPPSSAYHIITRDPPSSFTFQKIADPVEPFALGRVPHHSILRLKDFPPDLSDLLIVSSTASTEVGLLSRSKAPLASDKPASSITGVFTTTELLDDTKRPTLPMTDSMEDSTPIGVALDLSSKDKVYKPIPADEELEESPGPLPGLWVLTHEGVLCSWWVVYTDSIKKGTTYPGFAAIEGAPLASTPSRAAPTASASPFSNPSASAFGSSATPAPAFGASAQLGQKSSPWGAAVAAPAATSSNTGGATFGSSTFGSSPASGPTFGKPSTMGFGQSSQLGMRTSPWAAGGGSGPAFGQSGFSNFAKNGNNQSPFGTALASPSSGGGFAGFSKQGGFASVAESGGGGASVLGTGSKPSSNPFASTGDSSASPGSAFAPKESKPAGGLFGSTPFKLESSFKPDPSQSESNEKLPAATGSSMFGSAFGSALDDPGNKPRASTPPAKDEDMDSAEPTEQQTPHAASSSLFSPQSNEESTTPTTTPAPTRFGLIPSPAPGTSLFGQPTKLGGSGGLFGSTTETPKPGSYSGFFSRPKDSPEGKAEPETPRITLEEQDEPLPPDTMSKAAYVLGESSSSSAASNSANMSFGSSTTPTKPEDAPLPPDFTTTPKATKPPKDAPRPAIPEAPLPPDPTTSKPVSKADDAPLPPDFVLPRAPSKEPSHIPPVPVDGDDGSDLGEDDASEGSGVDVAKDLSPSTSGLTPTPGFTPQSSFGGLGGTTPAISRGGQDRSRPLFGEISRNALVFPRPTATSPRSPSPVRGAVPQRIIRSEATRSVSAPGMASQILGPKTSQSHLSSSIISKEKLASAKDQFLLQHRRMKERQEAEEAKPLVDEEDDEVQKVLASEVEGTLELDEFIAHSNVAPPAKDSVPSQVEAVYRDINSMIDTLGLNARTVKAFTKGHTEDGNEEGRSKDDLEIPDDWVLCEVSELGGVLDNELYGDLEDGRVQDLEDKLDACQDLARDMQRLRAKQEDLRRVIMTRLDPDQVEVARSLPLSAEQAAQQNELRRELANFTKLLAQAEEALTLLKTRMAAATGSSARGGGNVPTVEAVMRTIAKMTSMAEKRSGDVDVLETQLRQLRLASTSREGSPMVTPQANKSIMMSPDSTPSRNFRQSISGSVMSMGAAARATPPRKKLSGFSKEEKGDLMERRARRQAVLAKFRNSVEEKGVNVWNMEDIE</sequence>
<dbReference type="GO" id="GO:0005643">
    <property type="term" value="C:nuclear pore"/>
    <property type="evidence" value="ECO:0007669"/>
    <property type="project" value="TreeGrafter"/>
</dbReference>
<dbReference type="GO" id="GO:0006405">
    <property type="term" value="P:RNA export from nucleus"/>
    <property type="evidence" value="ECO:0007669"/>
    <property type="project" value="TreeGrafter"/>
</dbReference>
<evidence type="ECO:0000256" key="5">
    <source>
        <dbReference type="SAM" id="MobiDB-lite"/>
    </source>
</evidence>
<dbReference type="InterPro" id="IPR026054">
    <property type="entry name" value="Nucleoporin"/>
</dbReference>
<dbReference type="FunFam" id="2.130.10.10:FF:000645">
    <property type="entry name" value="Putative nuclear pore complex subunit Nup159"/>
    <property type="match status" value="1"/>
</dbReference>
<evidence type="ECO:0000256" key="2">
    <source>
        <dbReference type="ARBA" id="ARBA00022448"/>
    </source>
</evidence>
<keyword evidence="2" id="KW-0813">Transport</keyword>
<evidence type="ECO:0000256" key="4">
    <source>
        <dbReference type="SAM" id="Coils"/>
    </source>
</evidence>
<feature type="compositionally biased region" description="Polar residues" evidence="5">
    <location>
        <begin position="544"/>
        <end position="553"/>
    </location>
</feature>
<reference evidence="7 8" key="1">
    <citation type="submission" date="2017-08" db="EMBL/GenBank/DDBJ databases">
        <title>Harnessing the power of phylogenomics to disentangle the directionality and signatures of interkingdom host jumping in the parasitic fungal genus Tolypocladium.</title>
        <authorList>
            <person name="Quandt C.A."/>
            <person name="Patterson W."/>
            <person name="Spatafora J.W."/>
        </authorList>
    </citation>
    <scope>NUCLEOTIDE SEQUENCE [LARGE SCALE GENOMIC DNA]</scope>
    <source>
        <strain evidence="7 8">CBS 113982</strain>
    </source>
</reference>
<accession>A0A2K3QGA8</accession>
<dbReference type="STRING" id="45235.A0A2K3QGA8"/>
<dbReference type="OrthoDB" id="248320at2759"/>
<feature type="domain" description="Nucleoporin Nup159/Nup146 N-terminal" evidence="6">
    <location>
        <begin position="58"/>
        <end position="428"/>
    </location>
</feature>
<feature type="compositionally biased region" description="Low complexity" evidence="5">
    <location>
        <begin position="1014"/>
        <end position="1026"/>
    </location>
</feature>
<dbReference type="GO" id="GO:0006606">
    <property type="term" value="P:protein import into nucleus"/>
    <property type="evidence" value="ECO:0007669"/>
    <property type="project" value="TreeGrafter"/>
</dbReference>
<dbReference type="GO" id="GO:0008139">
    <property type="term" value="F:nuclear localization sequence binding"/>
    <property type="evidence" value="ECO:0007669"/>
    <property type="project" value="TreeGrafter"/>
</dbReference>
<keyword evidence="4" id="KW-0175">Coiled coil</keyword>
<feature type="region of interest" description="Disordered" evidence="5">
    <location>
        <begin position="1392"/>
        <end position="1418"/>
    </location>
</feature>
<evidence type="ECO:0000256" key="3">
    <source>
        <dbReference type="ARBA" id="ARBA00023242"/>
    </source>
</evidence>
<feature type="compositionally biased region" description="Acidic residues" evidence="5">
    <location>
        <begin position="938"/>
        <end position="951"/>
    </location>
</feature>
<dbReference type="GO" id="GO:0017056">
    <property type="term" value="F:structural constituent of nuclear pore"/>
    <property type="evidence" value="ECO:0007669"/>
    <property type="project" value="TreeGrafter"/>
</dbReference>
<proteinExistence type="predicted"/>
<gene>
    <name evidence="7" type="ORF">TCAP_03484</name>
</gene>
<dbReference type="EMBL" id="NRSZ01000530">
    <property type="protein sequence ID" value="PNY26587.1"/>
    <property type="molecule type" value="Genomic_DNA"/>
</dbReference>